<feature type="repeat" description="ANK" evidence="5">
    <location>
        <begin position="258"/>
        <end position="290"/>
    </location>
</feature>
<keyword evidence="2 6" id="KW-0812">Transmembrane</keyword>
<dbReference type="PROSITE" id="PS50088">
    <property type="entry name" value="ANK_REPEAT"/>
    <property type="match status" value="7"/>
</dbReference>
<gene>
    <name evidence="7" type="ORF">N7494_008012</name>
</gene>
<dbReference type="EMBL" id="JAQIZZ010000006">
    <property type="protein sequence ID" value="KAJ5538533.1"/>
    <property type="molecule type" value="Genomic_DNA"/>
</dbReference>
<evidence type="ECO:0000256" key="2">
    <source>
        <dbReference type="ARBA" id="ARBA00022692"/>
    </source>
</evidence>
<feature type="transmembrane region" description="Helical" evidence="6">
    <location>
        <begin position="976"/>
        <end position="994"/>
    </location>
</feature>
<accession>A0AAD6CTU3</accession>
<dbReference type="Proteomes" id="UP001220324">
    <property type="component" value="Unassembled WGS sequence"/>
</dbReference>
<dbReference type="InterPro" id="IPR045863">
    <property type="entry name" value="CorA_TM1_TM2"/>
</dbReference>
<keyword evidence="3 6" id="KW-1133">Transmembrane helix</keyword>
<reference evidence="7 8" key="1">
    <citation type="journal article" date="2023" name="IMA Fungus">
        <title>Comparative genomic study of the Penicillium genus elucidates a diverse pangenome and 15 lateral gene transfer events.</title>
        <authorList>
            <person name="Petersen C."/>
            <person name="Sorensen T."/>
            <person name="Nielsen M.R."/>
            <person name="Sondergaard T.E."/>
            <person name="Sorensen J.L."/>
            <person name="Fitzpatrick D.A."/>
            <person name="Frisvad J.C."/>
            <person name="Nielsen K.L."/>
        </authorList>
    </citation>
    <scope>NUCLEOTIDE SEQUENCE [LARGE SCALE GENOMIC DNA]</scope>
    <source>
        <strain evidence="7 8">IBT 35679</strain>
    </source>
</reference>
<dbReference type="AlphaFoldDB" id="A0AAD6CTU3"/>
<dbReference type="InterPro" id="IPR002110">
    <property type="entry name" value="Ankyrin_rpt"/>
</dbReference>
<dbReference type="GO" id="GO:0016020">
    <property type="term" value="C:membrane"/>
    <property type="evidence" value="ECO:0007669"/>
    <property type="project" value="UniProtKB-SubCell"/>
</dbReference>
<feature type="repeat" description="ANK" evidence="5">
    <location>
        <begin position="324"/>
        <end position="356"/>
    </location>
</feature>
<evidence type="ECO:0000313" key="7">
    <source>
        <dbReference type="EMBL" id="KAJ5538533.1"/>
    </source>
</evidence>
<evidence type="ECO:0000313" key="8">
    <source>
        <dbReference type="Proteomes" id="UP001220324"/>
    </source>
</evidence>
<dbReference type="InterPro" id="IPR002523">
    <property type="entry name" value="MgTranspt_CorA/ZnTranspt_ZntB"/>
</dbReference>
<dbReference type="Pfam" id="PF00023">
    <property type="entry name" value="Ank"/>
    <property type="match status" value="3"/>
</dbReference>
<keyword evidence="8" id="KW-1185">Reference proteome</keyword>
<feature type="repeat" description="ANK" evidence="5">
    <location>
        <begin position="458"/>
        <end position="490"/>
    </location>
</feature>
<feature type="repeat" description="ANK" evidence="5">
    <location>
        <begin position="649"/>
        <end position="681"/>
    </location>
</feature>
<evidence type="ECO:0000256" key="1">
    <source>
        <dbReference type="ARBA" id="ARBA00004141"/>
    </source>
</evidence>
<organism evidence="7 8">
    <name type="scientific">Penicillium frequentans</name>
    <dbReference type="NCBI Taxonomy" id="3151616"/>
    <lineage>
        <taxon>Eukaryota</taxon>
        <taxon>Fungi</taxon>
        <taxon>Dikarya</taxon>
        <taxon>Ascomycota</taxon>
        <taxon>Pezizomycotina</taxon>
        <taxon>Eurotiomycetes</taxon>
        <taxon>Eurotiomycetidae</taxon>
        <taxon>Eurotiales</taxon>
        <taxon>Aspergillaceae</taxon>
        <taxon>Penicillium</taxon>
    </lineage>
</organism>
<evidence type="ECO:0000256" key="5">
    <source>
        <dbReference type="PROSITE-ProRule" id="PRU00023"/>
    </source>
</evidence>
<feature type="repeat" description="ANK" evidence="5">
    <location>
        <begin position="91"/>
        <end position="123"/>
    </location>
</feature>
<dbReference type="InterPro" id="IPR036770">
    <property type="entry name" value="Ankyrin_rpt-contain_sf"/>
</dbReference>
<comment type="caution">
    <text evidence="7">The sequence shown here is derived from an EMBL/GenBank/DDBJ whole genome shotgun (WGS) entry which is preliminary data.</text>
</comment>
<dbReference type="SUPFAM" id="SSF48403">
    <property type="entry name" value="Ankyrin repeat"/>
    <property type="match status" value="3"/>
</dbReference>
<feature type="repeat" description="ANK" evidence="5">
    <location>
        <begin position="391"/>
        <end position="423"/>
    </location>
</feature>
<evidence type="ECO:0000256" key="4">
    <source>
        <dbReference type="ARBA" id="ARBA00023136"/>
    </source>
</evidence>
<dbReference type="SMART" id="SM00248">
    <property type="entry name" value="ANK"/>
    <property type="match status" value="15"/>
</dbReference>
<sequence>MEGLLSNDNDPEEVMAPTQLQRNFLSKITSVLRRPKSHNIKKLEIYLRNPSLDINFELLGISPLSKATAEWIVLERLLQHEAIDLNFCNSDGRTSLFFAVKYPQTDSLRLLIDKGALIDQKDNEGRTPLSLAAELGRLDHVKILVESNADINSADGKGWTPLHWAFSMCNHETVEYLSSNQDVNNDHQDVNGRTHLVIAAEAGNGEMIRYLLGAKAAKQKRMIGIERNLLIWAIFQQDVATVQILLKTDESLINHRVKGRTPLSMATEIGDPEIAELLVSARADVHALDEAKWPPLSEWLFKTYLPPDEILLQVEHYSANNHPTKQPMLLLAAELGRVEILKLLLNANANVNSVDAKRRTALAWAAEKGHDMAVETLLNIPGICVDSRDVTGQTPLMIAARLDRINIINQLLISNAAINSEDEQKWTPLSWAVANGRVRAVELLLRALGSLVGHQDGQGRTPFSLAAERGFIQIMHLLIENGADPHVPDNEGHTGFWWFLRARHDLFIHSPNQLIRPRHGGIVNPLILQTLIWALPTPNKKDRSGRNWLSWAAEYGDDEVVEYFLQVEDKADKVDINICDGTEDLFSRTPLIWALESGNKTLIDLLKDCDTISLHLLVEGISSIEQENVLRLVWILLQAKYNLNQTDQKGRTPLHLACIKGSLELVSALIKSGADISSTDHTGETPLQCALKVQSKAQSKALVDLLLKASLTDLKPVQSHEWFTMGNKKTLWVQITRSQSDGHELELIDHEVCDWLPRAKEARLCIREKSSKWSGLPQMLDVHDRLHKMSTYWSSAQKDHGHRSTNYISLAFPGELSWGIAWIRRRTAEGFAHGFISMLSSGWVPETSSDFFELFLMDLQQRWKASCTNANGRVELLRHDQIKERGRSHAFIDELAKNALGRADLRQCLKSHIEGLNRLVDTNFSFEPDPQIRALIDKIEQEVTANLDTMEQAVRDLLQIELAWISTNEAASFKRLSWITFIFLPLMFVSSLFGMNVNLLQDNPDWRWYILFGGLTLVFTAALWLITKCIPQAVRSIAAGKLGVLLREGRNKRSSNSSV</sequence>
<dbReference type="Pfam" id="PF01544">
    <property type="entry name" value="CorA"/>
    <property type="match status" value="1"/>
</dbReference>
<proteinExistence type="predicted"/>
<dbReference type="Gene3D" id="1.25.40.20">
    <property type="entry name" value="Ankyrin repeat-containing domain"/>
    <property type="match status" value="4"/>
</dbReference>
<dbReference type="Pfam" id="PF12796">
    <property type="entry name" value="Ank_2"/>
    <property type="match status" value="4"/>
</dbReference>
<keyword evidence="5" id="KW-0040">ANK repeat</keyword>
<dbReference type="PANTHER" id="PTHR24133">
    <property type="entry name" value="ANKYRIN DOMAIN-CONTAINING"/>
    <property type="match status" value="1"/>
</dbReference>
<keyword evidence="4 6" id="KW-0472">Membrane</keyword>
<protein>
    <submittedName>
        <fullName evidence="7">Uncharacterized protein</fullName>
    </submittedName>
</protein>
<feature type="repeat" description="ANK" evidence="5">
    <location>
        <begin position="124"/>
        <end position="156"/>
    </location>
</feature>
<dbReference type="Gene3D" id="1.20.58.340">
    <property type="entry name" value="Magnesium transport protein CorA, transmembrane region"/>
    <property type="match status" value="1"/>
</dbReference>
<dbReference type="PANTHER" id="PTHR24133:SF40">
    <property type="entry name" value="ANKYRIN REPEAT DOMAIN 44"/>
    <property type="match status" value="1"/>
</dbReference>
<comment type="subcellular location">
    <subcellularLocation>
        <location evidence="1">Membrane</location>
        <topology evidence="1">Multi-pass membrane protein</topology>
    </subcellularLocation>
</comment>
<dbReference type="Pfam" id="PF13637">
    <property type="entry name" value="Ank_4"/>
    <property type="match status" value="1"/>
</dbReference>
<dbReference type="PROSITE" id="PS50297">
    <property type="entry name" value="ANK_REP_REGION"/>
    <property type="match status" value="7"/>
</dbReference>
<dbReference type="InterPro" id="IPR052391">
    <property type="entry name" value="E3_Ligase-Neurotoxin"/>
</dbReference>
<evidence type="ECO:0000256" key="6">
    <source>
        <dbReference type="SAM" id="Phobius"/>
    </source>
</evidence>
<evidence type="ECO:0000256" key="3">
    <source>
        <dbReference type="ARBA" id="ARBA00022989"/>
    </source>
</evidence>
<dbReference type="SUPFAM" id="SSF144083">
    <property type="entry name" value="Magnesium transport protein CorA, transmembrane region"/>
    <property type="match status" value="1"/>
</dbReference>
<dbReference type="GO" id="GO:0046873">
    <property type="term" value="F:metal ion transmembrane transporter activity"/>
    <property type="evidence" value="ECO:0007669"/>
    <property type="project" value="InterPro"/>
</dbReference>
<feature type="transmembrane region" description="Helical" evidence="6">
    <location>
        <begin position="1006"/>
        <end position="1026"/>
    </location>
</feature>
<name>A0AAD6CTU3_9EURO</name>